<comment type="similarity">
    <text evidence="2">Belongs to the RbfA family.</text>
</comment>
<name>A0A1D8K8N3_9GAMM</name>
<evidence type="ECO:0000313" key="4">
    <source>
        <dbReference type="Proteomes" id="UP000095342"/>
    </source>
</evidence>
<reference evidence="3 4" key="1">
    <citation type="submission" date="2016-09" db="EMBL/GenBank/DDBJ databases">
        <title>Acidihalobacter prosperus V6 (DSM14174).</title>
        <authorList>
            <person name="Khaleque H.N."/>
            <person name="Ramsay J.P."/>
            <person name="Murphy R.J.T."/>
            <person name="Kaksonen A.H."/>
            <person name="Boxall N.J."/>
            <person name="Watkin E.L.J."/>
        </authorList>
    </citation>
    <scope>NUCLEOTIDE SEQUENCE [LARGE SCALE GENOMIC DNA]</scope>
    <source>
        <strain evidence="3 4">V6</strain>
    </source>
</reference>
<evidence type="ECO:0000256" key="2">
    <source>
        <dbReference type="HAMAP-Rule" id="MF_00003"/>
    </source>
</evidence>
<dbReference type="Pfam" id="PF02033">
    <property type="entry name" value="RBFA"/>
    <property type="match status" value="1"/>
</dbReference>
<dbReference type="PROSITE" id="PS01319">
    <property type="entry name" value="RBFA"/>
    <property type="match status" value="1"/>
</dbReference>
<gene>
    <name evidence="2" type="primary">rbfA</name>
    <name evidence="3" type="ORF">BJI67_09730</name>
</gene>
<comment type="function">
    <text evidence="2">One of several proteins that assist in the late maturation steps of the functional core of the 30S ribosomal subunit. Associates with free 30S ribosomal subunits (but not with 30S subunits that are part of 70S ribosomes or polysomes). Required for efficient processing of 16S rRNA. May interact with the 5'-terminal helix region of 16S rRNA.</text>
</comment>
<dbReference type="InterPro" id="IPR000238">
    <property type="entry name" value="RbfA"/>
</dbReference>
<dbReference type="Gene3D" id="3.30.300.20">
    <property type="match status" value="1"/>
</dbReference>
<comment type="subcellular location">
    <subcellularLocation>
        <location evidence="2">Cytoplasm</location>
    </subcellularLocation>
</comment>
<keyword evidence="4" id="KW-1185">Reference proteome</keyword>
<dbReference type="AlphaFoldDB" id="A0A1D8K8N3"/>
<protein>
    <recommendedName>
        <fullName evidence="2">Ribosome-binding factor A</fullName>
    </recommendedName>
</protein>
<dbReference type="Proteomes" id="UP000095342">
    <property type="component" value="Chromosome"/>
</dbReference>
<dbReference type="EMBL" id="CP017448">
    <property type="protein sequence ID" value="AOV17307.1"/>
    <property type="molecule type" value="Genomic_DNA"/>
</dbReference>
<evidence type="ECO:0000313" key="3">
    <source>
        <dbReference type="EMBL" id="AOV17307.1"/>
    </source>
</evidence>
<dbReference type="PANTHER" id="PTHR33515:SF1">
    <property type="entry name" value="RIBOSOME-BINDING FACTOR A, CHLOROPLASTIC-RELATED"/>
    <property type="match status" value="1"/>
</dbReference>
<dbReference type="InterPro" id="IPR015946">
    <property type="entry name" value="KH_dom-like_a/b"/>
</dbReference>
<evidence type="ECO:0000256" key="1">
    <source>
        <dbReference type="ARBA" id="ARBA00022517"/>
    </source>
</evidence>
<organism evidence="3 4">
    <name type="scientific">Acidihalobacter aeolianus</name>
    <dbReference type="NCBI Taxonomy" id="2792603"/>
    <lineage>
        <taxon>Bacteria</taxon>
        <taxon>Pseudomonadati</taxon>
        <taxon>Pseudomonadota</taxon>
        <taxon>Gammaproteobacteria</taxon>
        <taxon>Chromatiales</taxon>
        <taxon>Ectothiorhodospiraceae</taxon>
        <taxon>Acidihalobacter</taxon>
    </lineage>
</organism>
<dbReference type="GO" id="GO:0005829">
    <property type="term" value="C:cytosol"/>
    <property type="evidence" value="ECO:0007669"/>
    <property type="project" value="TreeGrafter"/>
</dbReference>
<dbReference type="HAMAP" id="MF_00003">
    <property type="entry name" value="RbfA"/>
    <property type="match status" value="1"/>
</dbReference>
<dbReference type="NCBIfam" id="TIGR00082">
    <property type="entry name" value="rbfA"/>
    <property type="match status" value="1"/>
</dbReference>
<proteinExistence type="inferred from homology"/>
<dbReference type="KEGG" id="aaeo:BJI67_09730"/>
<dbReference type="InterPro" id="IPR023799">
    <property type="entry name" value="RbfA_dom_sf"/>
</dbReference>
<dbReference type="RefSeq" id="WP_070072860.1">
    <property type="nucleotide sequence ID" value="NZ_CP017448.1"/>
</dbReference>
<accession>A0A1D8K8N3</accession>
<comment type="subunit">
    <text evidence="2">Monomer. Binds 30S ribosomal subunits, but not 50S ribosomal subunits or 70S ribosomes.</text>
</comment>
<dbReference type="GO" id="GO:0043024">
    <property type="term" value="F:ribosomal small subunit binding"/>
    <property type="evidence" value="ECO:0007669"/>
    <property type="project" value="TreeGrafter"/>
</dbReference>
<dbReference type="InterPro" id="IPR020053">
    <property type="entry name" value="Ribosome-bd_factorA_CS"/>
</dbReference>
<dbReference type="SUPFAM" id="SSF89919">
    <property type="entry name" value="Ribosome-binding factor A, RbfA"/>
    <property type="match status" value="1"/>
</dbReference>
<dbReference type="PANTHER" id="PTHR33515">
    <property type="entry name" value="RIBOSOME-BINDING FACTOR A, CHLOROPLASTIC-RELATED"/>
    <property type="match status" value="1"/>
</dbReference>
<sequence length="124" mass="13885">MPREFSRTLRVGEQIRRELADLLRTEIKDPGMGMVTVGDVEVSKDLSHARVYFTVLGDAQVAAASGKALSRASGFLRRELGRRMRLRVVPALHFVFDDSELKGARVDALIEEAMRSDRARGQED</sequence>
<dbReference type="GO" id="GO:0030490">
    <property type="term" value="P:maturation of SSU-rRNA"/>
    <property type="evidence" value="ECO:0007669"/>
    <property type="project" value="UniProtKB-UniRule"/>
</dbReference>
<keyword evidence="1 2" id="KW-0690">Ribosome biogenesis</keyword>
<keyword evidence="2" id="KW-0963">Cytoplasm</keyword>